<feature type="region of interest" description="Disordered" evidence="8">
    <location>
        <begin position="64"/>
        <end position="83"/>
    </location>
</feature>
<organism evidence="9">
    <name type="scientific">marine sediment metagenome</name>
    <dbReference type="NCBI Taxonomy" id="412755"/>
    <lineage>
        <taxon>unclassified sequences</taxon>
        <taxon>metagenomes</taxon>
        <taxon>ecological metagenomes</taxon>
    </lineage>
</organism>
<dbReference type="EC" id="2.1.1.77" evidence="3"/>
<dbReference type="PANTHER" id="PTHR11579">
    <property type="entry name" value="PROTEIN-L-ISOASPARTATE O-METHYLTRANSFERASE"/>
    <property type="match status" value="1"/>
</dbReference>
<feature type="region of interest" description="Disordered" evidence="8">
    <location>
        <begin position="22"/>
        <end position="56"/>
    </location>
</feature>
<evidence type="ECO:0000256" key="1">
    <source>
        <dbReference type="ARBA" id="ARBA00004496"/>
    </source>
</evidence>
<dbReference type="Gene3D" id="3.40.50.150">
    <property type="entry name" value="Vaccinia Virus protein VP39"/>
    <property type="match status" value="1"/>
</dbReference>
<proteinExistence type="inferred from homology"/>
<dbReference type="CDD" id="cd02440">
    <property type="entry name" value="AdoMet_MTases"/>
    <property type="match status" value="1"/>
</dbReference>
<evidence type="ECO:0000313" key="9">
    <source>
        <dbReference type="EMBL" id="KKL08081.1"/>
    </source>
</evidence>
<dbReference type="GO" id="GO:0005737">
    <property type="term" value="C:cytoplasm"/>
    <property type="evidence" value="ECO:0007669"/>
    <property type="project" value="UniProtKB-SubCell"/>
</dbReference>
<dbReference type="InterPro" id="IPR029063">
    <property type="entry name" value="SAM-dependent_MTases_sf"/>
</dbReference>
<gene>
    <name evidence="9" type="ORF">LCGC14_2579460</name>
</gene>
<evidence type="ECO:0000256" key="7">
    <source>
        <dbReference type="ARBA" id="ARBA00022691"/>
    </source>
</evidence>
<evidence type="ECO:0000256" key="2">
    <source>
        <dbReference type="ARBA" id="ARBA00005369"/>
    </source>
</evidence>
<dbReference type="PANTHER" id="PTHR11579:SF0">
    <property type="entry name" value="PROTEIN-L-ISOASPARTATE(D-ASPARTATE) O-METHYLTRANSFERASE"/>
    <property type="match status" value="1"/>
</dbReference>
<sequence length="205" mass="22682">MSKLIHIAVPILIFAAGCSDTISPQRSDSSAPPTRTARNSQTTITSAPQEQPAATPIPKGVTHLIQKTPQDPPQPLPDEESRFSEARRRMVEEQLRGRDITDPKVLEVMGRVARQRFVPKDMRHLAYADRALPIDQRQTISQPYTVALMTQTARPTSQSRVLEIGTGSGYQAAILAELCKEVYSIEIHKSLAESARERLAALGYK</sequence>
<dbReference type="InterPro" id="IPR000682">
    <property type="entry name" value="PCMT"/>
</dbReference>
<dbReference type="Pfam" id="PF01135">
    <property type="entry name" value="PCMT"/>
    <property type="match status" value="1"/>
</dbReference>
<dbReference type="EMBL" id="LAZR01043023">
    <property type="protein sequence ID" value="KKL08081.1"/>
    <property type="molecule type" value="Genomic_DNA"/>
</dbReference>
<dbReference type="PROSITE" id="PS51257">
    <property type="entry name" value="PROKAR_LIPOPROTEIN"/>
    <property type="match status" value="1"/>
</dbReference>
<feature type="compositionally biased region" description="Polar residues" evidence="8">
    <location>
        <begin position="22"/>
        <end position="49"/>
    </location>
</feature>
<name>A0A0F9CQY1_9ZZZZ</name>
<dbReference type="AlphaFoldDB" id="A0A0F9CQY1"/>
<comment type="subcellular location">
    <subcellularLocation>
        <location evidence="1">Cytoplasm</location>
    </subcellularLocation>
</comment>
<comment type="similarity">
    <text evidence="2">Belongs to the methyltransferase superfamily. L-isoaspartyl/D-aspartyl protein methyltransferase family.</text>
</comment>
<dbReference type="GO" id="GO:0004719">
    <property type="term" value="F:protein-L-isoaspartate (D-aspartate) O-methyltransferase activity"/>
    <property type="evidence" value="ECO:0007669"/>
    <property type="project" value="UniProtKB-EC"/>
</dbReference>
<protein>
    <recommendedName>
        <fullName evidence="3">protein-L-isoaspartate(D-aspartate) O-methyltransferase</fullName>
        <ecNumber evidence="3">2.1.1.77</ecNumber>
    </recommendedName>
</protein>
<evidence type="ECO:0000256" key="4">
    <source>
        <dbReference type="ARBA" id="ARBA00022490"/>
    </source>
</evidence>
<comment type="caution">
    <text evidence="9">The sequence shown here is derived from an EMBL/GenBank/DDBJ whole genome shotgun (WGS) entry which is preliminary data.</text>
</comment>
<keyword evidence="6" id="KW-0808">Transferase</keyword>
<evidence type="ECO:0000256" key="8">
    <source>
        <dbReference type="SAM" id="MobiDB-lite"/>
    </source>
</evidence>
<accession>A0A0F9CQY1</accession>
<evidence type="ECO:0000256" key="5">
    <source>
        <dbReference type="ARBA" id="ARBA00022603"/>
    </source>
</evidence>
<reference evidence="9" key="1">
    <citation type="journal article" date="2015" name="Nature">
        <title>Complex archaea that bridge the gap between prokaryotes and eukaryotes.</title>
        <authorList>
            <person name="Spang A."/>
            <person name="Saw J.H."/>
            <person name="Jorgensen S.L."/>
            <person name="Zaremba-Niedzwiedzka K."/>
            <person name="Martijn J."/>
            <person name="Lind A.E."/>
            <person name="van Eijk R."/>
            <person name="Schleper C."/>
            <person name="Guy L."/>
            <person name="Ettema T.J."/>
        </authorList>
    </citation>
    <scope>NUCLEOTIDE SEQUENCE</scope>
</reference>
<evidence type="ECO:0000256" key="3">
    <source>
        <dbReference type="ARBA" id="ARBA00011890"/>
    </source>
</evidence>
<keyword evidence="7" id="KW-0949">S-adenosyl-L-methionine</keyword>
<evidence type="ECO:0000256" key="6">
    <source>
        <dbReference type="ARBA" id="ARBA00022679"/>
    </source>
</evidence>
<keyword evidence="4" id="KW-0963">Cytoplasm</keyword>
<dbReference type="SUPFAM" id="SSF53335">
    <property type="entry name" value="S-adenosyl-L-methionine-dependent methyltransferases"/>
    <property type="match status" value="1"/>
</dbReference>
<feature type="non-terminal residue" evidence="9">
    <location>
        <position position="205"/>
    </location>
</feature>
<dbReference type="GO" id="GO:0032259">
    <property type="term" value="P:methylation"/>
    <property type="evidence" value="ECO:0007669"/>
    <property type="project" value="UniProtKB-KW"/>
</dbReference>
<keyword evidence="5" id="KW-0489">Methyltransferase</keyword>